<evidence type="ECO:0000256" key="4">
    <source>
        <dbReference type="ARBA" id="ARBA00022801"/>
    </source>
</evidence>
<feature type="chain" id="PRO_5006987264" description="Serine protease" evidence="6">
    <location>
        <begin position="19"/>
        <end position="264"/>
    </location>
</feature>
<dbReference type="EMBL" id="LAQT01000010">
    <property type="protein sequence ID" value="KPC52251.1"/>
    <property type="molecule type" value="Genomic_DNA"/>
</dbReference>
<evidence type="ECO:0000256" key="2">
    <source>
        <dbReference type="ARBA" id="ARBA00022670"/>
    </source>
</evidence>
<keyword evidence="4 6" id="KW-0378">Hydrolase</keyword>
<keyword evidence="3 6" id="KW-0732">Signal</keyword>
<name>A0A0N0GN04_9NEIS</name>
<proteinExistence type="inferred from homology"/>
<dbReference type="GO" id="GO:0004252">
    <property type="term" value="F:serine-type endopeptidase activity"/>
    <property type="evidence" value="ECO:0007669"/>
    <property type="project" value="InterPro"/>
</dbReference>
<sequence>MKRLFLLCLALCASVAFAREPSVEQQNKIMFYGHDDRVIIHTPFTGPYAAIGVMRTQNGYDCTATLITPDTALTAAHCFWMAGKNRDHAKWFKTAYDNGRYTAHYRVLTQTFNQRFQQGLDRRKDGVYIDSGARPYDIAVLKVELVDGTPPTPMPAFKGNRQQLQQLLKTAGYKVSQAGYPEDLEDVLAAHRGCKITALSPDNTVFHQCDTLEGDSGAPVWIDTANGPLLIAVQSSAPPYQMRKQVDNIAVTVLQRPEAPSPQR</sequence>
<dbReference type="AlphaFoldDB" id="A0A0N0GN04"/>
<dbReference type="SUPFAM" id="SSF50494">
    <property type="entry name" value="Trypsin-like serine proteases"/>
    <property type="match status" value="1"/>
</dbReference>
<dbReference type="PRINTS" id="PR00839">
    <property type="entry name" value="V8PROTEASE"/>
</dbReference>
<keyword evidence="8" id="KW-1185">Reference proteome</keyword>
<dbReference type="EC" id="3.4.21.-" evidence="6"/>
<feature type="signal peptide" evidence="6">
    <location>
        <begin position="1"/>
        <end position="18"/>
    </location>
</feature>
<dbReference type="InterPro" id="IPR018114">
    <property type="entry name" value="TRYPSIN_HIS"/>
</dbReference>
<dbReference type="InterPro" id="IPR050966">
    <property type="entry name" value="Glutamyl_endopeptidase"/>
</dbReference>
<comment type="similarity">
    <text evidence="1 6">Belongs to the peptidase S1B family.</text>
</comment>
<protein>
    <recommendedName>
        <fullName evidence="6">Serine protease</fullName>
        <ecNumber evidence="6">3.4.21.-</ecNumber>
    </recommendedName>
</protein>
<reference evidence="7 8" key="1">
    <citation type="submission" date="2015-07" db="EMBL/GenBank/DDBJ databases">
        <title>Draft genome sequence of the Amantichitinum ursilacus IGB-41, a new chitin-degrading bacterium.</title>
        <authorList>
            <person name="Kirstahler P."/>
            <person name="Guenther M."/>
            <person name="Grumaz C."/>
            <person name="Rupp S."/>
            <person name="Zibek S."/>
            <person name="Sohn K."/>
        </authorList>
    </citation>
    <scope>NUCLEOTIDE SEQUENCE [LARGE SCALE GENOMIC DNA]</scope>
    <source>
        <strain evidence="7 8">IGB-41</strain>
    </source>
</reference>
<dbReference type="STRING" id="857265.WG78_14365"/>
<dbReference type="OrthoDB" id="267336at2"/>
<keyword evidence="2 6" id="KW-0645">Protease</keyword>
<dbReference type="InterPro" id="IPR008256">
    <property type="entry name" value="Peptidase_S1B"/>
</dbReference>
<dbReference type="GO" id="GO:0006508">
    <property type="term" value="P:proteolysis"/>
    <property type="evidence" value="ECO:0007669"/>
    <property type="project" value="UniProtKB-KW"/>
</dbReference>
<evidence type="ECO:0000313" key="7">
    <source>
        <dbReference type="EMBL" id="KPC52251.1"/>
    </source>
</evidence>
<dbReference type="Gene3D" id="2.40.10.10">
    <property type="entry name" value="Trypsin-like serine proteases"/>
    <property type="match status" value="2"/>
</dbReference>
<evidence type="ECO:0000256" key="5">
    <source>
        <dbReference type="ARBA" id="ARBA00022825"/>
    </source>
</evidence>
<evidence type="ECO:0000256" key="3">
    <source>
        <dbReference type="ARBA" id="ARBA00022729"/>
    </source>
</evidence>
<dbReference type="PROSITE" id="PS00134">
    <property type="entry name" value="TRYPSIN_HIS"/>
    <property type="match status" value="1"/>
</dbReference>
<dbReference type="Pfam" id="PF13365">
    <property type="entry name" value="Trypsin_2"/>
    <property type="match status" value="1"/>
</dbReference>
<evidence type="ECO:0000256" key="6">
    <source>
        <dbReference type="RuleBase" id="RU004296"/>
    </source>
</evidence>
<accession>A0A0N0GN04</accession>
<comment type="caution">
    <text evidence="7">The sequence shown here is derived from an EMBL/GenBank/DDBJ whole genome shotgun (WGS) entry which is preliminary data.</text>
</comment>
<dbReference type="PANTHER" id="PTHR15462:SF8">
    <property type="entry name" value="SERINE PROTEASE"/>
    <property type="match status" value="1"/>
</dbReference>
<keyword evidence="5 6" id="KW-0720">Serine protease</keyword>
<evidence type="ECO:0000313" key="8">
    <source>
        <dbReference type="Proteomes" id="UP000037939"/>
    </source>
</evidence>
<dbReference type="Proteomes" id="UP000037939">
    <property type="component" value="Unassembled WGS sequence"/>
</dbReference>
<dbReference type="PANTHER" id="PTHR15462">
    <property type="entry name" value="SERINE PROTEASE"/>
    <property type="match status" value="1"/>
</dbReference>
<dbReference type="InterPro" id="IPR009003">
    <property type="entry name" value="Peptidase_S1_PA"/>
</dbReference>
<gene>
    <name evidence="7" type="ORF">WG78_14365</name>
</gene>
<organism evidence="7 8">
    <name type="scientific">Amantichitinum ursilacus</name>
    <dbReference type="NCBI Taxonomy" id="857265"/>
    <lineage>
        <taxon>Bacteria</taxon>
        <taxon>Pseudomonadati</taxon>
        <taxon>Pseudomonadota</taxon>
        <taxon>Betaproteobacteria</taxon>
        <taxon>Neisseriales</taxon>
        <taxon>Chitinibacteraceae</taxon>
        <taxon>Amantichitinum</taxon>
    </lineage>
</organism>
<dbReference type="InterPro" id="IPR043504">
    <property type="entry name" value="Peptidase_S1_PA_chymotrypsin"/>
</dbReference>
<dbReference type="RefSeq" id="WP_053938495.1">
    <property type="nucleotide sequence ID" value="NZ_LAQT01000010.1"/>
</dbReference>
<evidence type="ECO:0000256" key="1">
    <source>
        <dbReference type="ARBA" id="ARBA00008764"/>
    </source>
</evidence>